<dbReference type="SUPFAM" id="SSF52540">
    <property type="entry name" value="P-loop containing nucleoside triphosphate hydrolases"/>
    <property type="match status" value="2"/>
</dbReference>
<sequence>MIFDRAKISAPSVIMIKDLDLLCRDSTVDSTVKSSVIKILLKEIDGLGSNEKVFLIGISRNRSKLPEILRKPELFQYDLPVPVPSRPQRELILKAYLSVLNLHPMPSAQDVVSHYANEIGQKTSGYVARDLVQLCRSAVLHAMRRRDIDHKDANEMDVLSRGMAGLRVAEAVKADANSMPIEWRDFEYALSISKPSQQVEFESTLPKRSWEDIGGYAAIKKRMKQVVILPLLKPEAYRNLGISPPSGLLLYGPSGCGKTILVQALASQSGMNVIAIKGPEIFSKYLGETENTLRRLFAMARQIAPCIIFFDEMDSIGMKRGEDRFTLHITTDFYFGADGFYPLLERNAGDGTSGINERVLSTLLNEMDGVEGRRGVFVIGCTNRPNQIDDAILRPGRLDQLLYVGLPDETDRKSILTAITRRVPVASDVSINLLAQQTEQFTGSDLETLEAAIRALRENIDMPLVHWRHIEPVLAKMAAAVRSSAGEDRLELFRKFQERAKG</sequence>
<keyword evidence="1" id="KW-0067">ATP-binding</keyword>
<dbReference type="GO" id="GO:0005524">
    <property type="term" value="F:ATP binding"/>
    <property type="evidence" value="ECO:0007669"/>
    <property type="project" value="UniProtKB-KW"/>
</dbReference>
<dbReference type="AlphaFoldDB" id="A0A433R005"/>
<dbReference type="GO" id="GO:0016887">
    <property type="term" value="F:ATP hydrolysis activity"/>
    <property type="evidence" value="ECO:0007669"/>
    <property type="project" value="InterPro"/>
</dbReference>
<dbReference type="Gene3D" id="1.10.8.60">
    <property type="match status" value="2"/>
</dbReference>
<comment type="similarity">
    <text evidence="1">Belongs to the AAA ATPase family.</text>
</comment>
<dbReference type="InterPro" id="IPR003960">
    <property type="entry name" value="ATPase_AAA_CS"/>
</dbReference>
<dbReference type="Gene3D" id="3.40.50.300">
    <property type="entry name" value="P-loop containing nucleotide triphosphate hydrolases"/>
    <property type="match status" value="2"/>
</dbReference>
<dbReference type="SMART" id="SM00382">
    <property type="entry name" value="AAA"/>
    <property type="match status" value="1"/>
</dbReference>
<accession>A0A433R005</accession>
<dbReference type="InterPro" id="IPR041569">
    <property type="entry name" value="AAA_lid_3"/>
</dbReference>
<dbReference type="InterPro" id="IPR050168">
    <property type="entry name" value="AAA_ATPase_domain"/>
</dbReference>
<dbReference type="Proteomes" id="UP000274822">
    <property type="component" value="Unassembled WGS sequence"/>
</dbReference>
<keyword evidence="4" id="KW-1185">Reference proteome</keyword>
<dbReference type="PANTHER" id="PTHR23077:SF117">
    <property type="entry name" value="AAA+ ATPASE DOMAIN-CONTAINING PROTEIN"/>
    <property type="match status" value="1"/>
</dbReference>
<evidence type="ECO:0000259" key="2">
    <source>
        <dbReference type="SMART" id="SM00382"/>
    </source>
</evidence>
<dbReference type="PANTHER" id="PTHR23077">
    <property type="entry name" value="AAA-FAMILY ATPASE"/>
    <property type="match status" value="1"/>
</dbReference>
<dbReference type="InterPro" id="IPR003959">
    <property type="entry name" value="ATPase_AAA_core"/>
</dbReference>
<dbReference type="InterPro" id="IPR003593">
    <property type="entry name" value="AAA+_ATPase"/>
</dbReference>
<comment type="caution">
    <text evidence="3">The sequence shown here is derived from an EMBL/GenBank/DDBJ whole genome shotgun (WGS) entry which is preliminary data.</text>
</comment>
<dbReference type="PROSITE" id="PS00674">
    <property type="entry name" value="AAA"/>
    <property type="match status" value="1"/>
</dbReference>
<keyword evidence="1" id="KW-0547">Nucleotide-binding</keyword>
<dbReference type="Pfam" id="PF17862">
    <property type="entry name" value="AAA_lid_3"/>
    <property type="match status" value="1"/>
</dbReference>
<organism evidence="3 4">
    <name type="scientific">Jimgerdemannia flammicorona</name>
    <dbReference type="NCBI Taxonomy" id="994334"/>
    <lineage>
        <taxon>Eukaryota</taxon>
        <taxon>Fungi</taxon>
        <taxon>Fungi incertae sedis</taxon>
        <taxon>Mucoromycota</taxon>
        <taxon>Mucoromycotina</taxon>
        <taxon>Endogonomycetes</taxon>
        <taxon>Endogonales</taxon>
        <taxon>Endogonaceae</taxon>
        <taxon>Jimgerdemannia</taxon>
    </lineage>
</organism>
<name>A0A433R005_9FUNG</name>
<evidence type="ECO:0000313" key="4">
    <source>
        <dbReference type="Proteomes" id="UP000274822"/>
    </source>
</evidence>
<gene>
    <name evidence="3" type="ORF">BC938DRAFT_471651</name>
</gene>
<dbReference type="Pfam" id="PF00004">
    <property type="entry name" value="AAA"/>
    <property type="match status" value="2"/>
</dbReference>
<evidence type="ECO:0000256" key="1">
    <source>
        <dbReference type="RuleBase" id="RU003651"/>
    </source>
</evidence>
<protein>
    <recommendedName>
        <fullName evidence="2">AAA+ ATPase domain-containing protein</fullName>
    </recommendedName>
</protein>
<reference evidence="3 4" key="1">
    <citation type="journal article" date="2018" name="New Phytol.">
        <title>Phylogenomics of Endogonaceae and evolution of mycorrhizas within Mucoromycota.</title>
        <authorList>
            <person name="Chang Y."/>
            <person name="Desiro A."/>
            <person name="Na H."/>
            <person name="Sandor L."/>
            <person name="Lipzen A."/>
            <person name="Clum A."/>
            <person name="Barry K."/>
            <person name="Grigoriev I.V."/>
            <person name="Martin F.M."/>
            <person name="Stajich J.E."/>
            <person name="Smith M.E."/>
            <person name="Bonito G."/>
            <person name="Spatafora J.W."/>
        </authorList>
    </citation>
    <scope>NUCLEOTIDE SEQUENCE [LARGE SCALE GENOMIC DNA]</scope>
    <source>
        <strain evidence="3 4">AD002</strain>
    </source>
</reference>
<evidence type="ECO:0000313" key="3">
    <source>
        <dbReference type="EMBL" id="RUS35367.1"/>
    </source>
</evidence>
<dbReference type="EMBL" id="RBNJ01000120">
    <property type="protein sequence ID" value="RUS35367.1"/>
    <property type="molecule type" value="Genomic_DNA"/>
</dbReference>
<proteinExistence type="inferred from homology"/>
<feature type="domain" description="AAA+ ATPase" evidence="2">
    <location>
        <begin position="244"/>
        <end position="408"/>
    </location>
</feature>
<dbReference type="InterPro" id="IPR027417">
    <property type="entry name" value="P-loop_NTPase"/>
</dbReference>